<evidence type="ECO:0000313" key="15">
    <source>
        <dbReference type="EMBL" id="QOY85173.1"/>
    </source>
</evidence>
<dbReference type="InterPro" id="IPR019539">
    <property type="entry name" value="GalKase_N"/>
</dbReference>
<accession>A0A7S7NK85</accession>
<dbReference type="PIRSF" id="PIRSF000530">
    <property type="entry name" value="Galactokinase"/>
    <property type="match status" value="1"/>
</dbReference>
<dbReference type="InterPro" id="IPR000705">
    <property type="entry name" value="Galactokinase"/>
</dbReference>
<dbReference type="FunFam" id="3.30.230.10:FF:000017">
    <property type="entry name" value="Galactokinase"/>
    <property type="match status" value="1"/>
</dbReference>
<evidence type="ECO:0000259" key="12">
    <source>
        <dbReference type="Pfam" id="PF00288"/>
    </source>
</evidence>
<dbReference type="GO" id="GO:0005524">
    <property type="term" value="F:ATP binding"/>
    <property type="evidence" value="ECO:0007669"/>
    <property type="project" value="UniProtKB-UniRule"/>
</dbReference>
<dbReference type="Pfam" id="PF00288">
    <property type="entry name" value="GHMP_kinases_N"/>
    <property type="match status" value="1"/>
</dbReference>
<dbReference type="PANTHER" id="PTHR10457">
    <property type="entry name" value="MEVALONATE KINASE/GALACTOKINASE"/>
    <property type="match status" value="1"/>
</dbReference>
<feature type="domain" description="GHMP kinase N-terminal" evidence="12">
    <location>
        <begin position="81"/>
        <end position="165"/>
    </location>
</feature>
<evidence type="ECO:0000256" key="8">
    <source>
        <dbReference type="ARBA" id="ARBA00022842"/>
    </source>
</evidence>
<dbReference type="Gene3D" id="3.30.70.890">
    <property type="entry name" value="GHMP kinase, C-terminal domain"/>
    <property type="match status" value="1"/>
</dbReference>
<dbReference type="InterPro" id="IPR020568">
    <property type="entry name" value="Ribosomal_Su5_D2-typ_SF"/>
</dbReference>
<dbReference type="PROSITE" id="PS00627">
    <property type="entry name" value="GHMP_KINASES_ATP"/>
    <property type="match status" value="1"/>
</dbReference>
<keyword evidence="8" id="KW-0460">Magnesium</keyword>
<evidence type="ECO:0000256" key="5">
    <source>
        <dbReference type="ARBA" id="ARBA00022741"/>
    </source>
</evidence>
<dbReference type="PRINTS" id="PR00473">
    <property type="entry name" value="GALCTOKINASE"/>
</dbReference>
<keyword evidence="7" id="KW-0067">ATP-binding</keyword>
<dbReference type="InterPro" id="IPR006203">
    <property type="entry name" value="GHMP_knse_ATP-bd_CS"/>
</dbReference>
<dbReference type="EMBL" id="CP063849">
    <property type="protein sequence ID" value="QOY85173.1"/>
    <property type="molecule type" value="Genomic_DNA"/>
</dbReference>
<organism evidence="15 16">
    <name type="scientific">Paludibaculum fermentans</name>
    <dbReference type="NCBI Taxonomy" id="1473598"/>
    <lineage>
        <taxon>Bacteria</taxon>
        <taxon>Pseudomonadati</taxon>
        <taxon>Acidobacteriota</taxon>
        <taxon>Terriglobia</taxon>
        <taxon>Bryobacterales</taxon>
        <taxon>Bryobacteraceae</taxon>
        <taxon>Paludibaculum</taxon>
    </lineage>
</organism>
<name>A0A7S7NK85_PALFE</name>
<keyword evidence="9" id="KW-0299">Galactose metabolism</keyword>
<evidence type="ECO:0000256" key="3">
    <source>
        <dbReference type="ARBA" id="ARBA00022679"/>
    </source>
</evidence>
<dbReference type="PRINTS" id="PR00959">
    <property type="entry name" value="MEVGALKINASE"/>
</dbReference>
<dbReference type="Proteomes" id="UP000593892">
    <property type="component" value="Chromosome"/>
</dbReference>
<dbReference type="GO" id="GO:0004335">
    <property type="term" value="F:galactokinase activity"/>
    <property type="evidence" value="ECO:0007669"/>
    <property type="project" value="UniProtKB-UniRule"/>
</dbReference>
<reference evidence="15 16" key="1">
    <citation type="submission" date="2020-10" db="EMBL/GenBank/DDBJ databases">
        <title>Complete genome sequence of Paludibaculum fermentans P105T, a facultatively anaerobic acidobacterium capable of dissimilatory Fe(III) reduction.</title>
        <authorList>
            <person name="Dedysh S.N."/>
            <person name="Beletsky A.V."/>
            <person name="Kulichevskaya I.S."/>
            <person name="Mardanov A.V."/>
            <person name="Ravin N.V."/>
        </authorList>
    </citation>
    <scope>NUCLEOTIDE SEQUENCE [LARGE SCALE GENOMIC DNA]</scope>
    <source>
        <strain evidence="15 16">P105</strain>
    </source>
</reference>
<evidence type="ECO:0000256" key="6">
    <source>
        <dbReference type="ARBA" id="ARBA00022777"/>
    </source>
</evidence>
<dbReference type="InterPro" id="IPR019741">
    <property type="entry name" value="Galactokinase_CS"/>
</dbReference>
<dbReference type="NCBIfam" id="TIGR00131">
    <property type="entry name" value="gal_kin"/>
    <property type="match status" value="1"/>
</dbReference>
<evidence type="ECO:0000256" key="10">
    <source>
        <dbReference type="ARBA" id="ARBA00023277"/>
    </source>
</evidence>
<dbReference type="GO" id="GO:0005829">
    <property type="term" value="C:cytosol"/>
    <property type="evidence" value="ECO:0007669"/>
    <property type="project" value="TreeGrafter"/>
</dbReference>
<dbReference type="InterPro" id="IPR006204">
    <property type="entry name" value="GHMP_kinase_N_dom"/>
</dbReference>
<keyword evidence="16" id="KW-1185">Reference proteome</keyword>
<dbReference type="Gene3D" id="3.30.230.10">
    <property type="match status" value="1"/>
</dbReference>
<evidence type="ECO:0000256" key="1">
    <source>
        <dbReference type="ARBA" id="ARBA00006566"/>
    </source>
</evidence>
<dbReference type="GO" id="GO:0046872">
    <property type="term" value="F:metal ion binding"/>
    <property type="evidence" value="ECO:0007669"/>
    <property type="project" value="UniProtKB-KW"/>
</dbReference>
<keyword evidence="5" id="KW-0547">Nucleotide-binding</keyword>
<protein>
    <recommendedName>
        <fullName evidence="11">Galactokinase</fullName>
        <ecNumber evidence="11">2.7.1.6</ecNumber>
    </recommendedName>
</protein>
<evidence type="ECO:0000259" key="14">
    <source>
        <dbReference type="Pfam" id="PF10509"/>
    </source>
</evidence>
<keyword evidence="3 15" id="KW-0808">Transferase</keyword>
<dbReference type="AlphaFoldDB" id="A0A7S7NK85"/>
<gene>
    <name evidence="15" type="primary">galK</name>
    <name evidence="15" type="ORF">IRI77_20265</name>
</gene>
<dbReference type="InterPro" id="IPR013750">
    <property type="entry name" value="GHMP_kinase_C_dom"/>
</dbReference>
<dbReference type="KEGG" id="pfer:IRI77_20265"/>
<proteinExistence type="inferred from homology"/>
<keyword evidence="10" id="KW-0119">Carbohydrate metabolism</keyword>
<keyword evidence="4" id="KW-0479">Metal-binding</keyword>
<dbReference type="InterPro" id="IPR036554">
    <property type="entry name" value="GHMP_kinase_C_sf"/>
</dbReference>
<evidence type="ECO:0000313" key="16">
    <source>
        <dbReference type="Proteomes" id="UP000593892"/>
    </source>
</evidence>
<evidence type="ECO:0000256" key="7">
    <source>
        <dbReference type="ARBA" id="ARBA00022840"/>
    </source>
</evidence>
<evidence type="ECO:0000256" key="2">
    <source>
        <dbReference type="ARBA" id="ARBA00022490"/>
    </source>
</evidence>
<dbReference type="EC" id="2.7.1.6" evidence="11"/>
<feature type="domain" description="Galactokinase N-terminal" evidence="14">
    <location>
        <begin position="9"/>
        <end position="39"/>
    </location>
</feature>
<dbReference type="InterPro" id="IPR006206">
    <property type="entry name" value="Mevalonate/galactokinase"/>
</dbReference>
<dbReference type="RefSeq" id="WP_194446843.1">
    <property type="nucleotide sequence ID" value="NZ_CP063849.1"/>
</dbReference>
<dbReference type="FunFam" id="3.30.70.890:FF:000001">
    <property type="entry name" value="Galactokinase"/>
    <property type="match status" value="1"/>
</dbReference>
<evidence type="ECO:0000256" key="4">
    <source>
        <dbReference type="ARBA" id="ARBA00022723"/>
    </source>
</evidence>
<evidence type="ECO:0000259" key="13">
    <source>
        <dbReference type="Pfam" id="PF08544"/>
    </source>
</evidence>
<comment type="similarity">
    <text evidence="1">Belongs to the GHMP kinase family. GalK subfamily.</text>
</comment>
<evidence type="ECO:0000256" key="11">
    <source>
        <dbReference type="NCBIfam" id="TIGR00131"/>
    </source>
</evidence>
<dbReference type="GO" id="GO:0006012">
    <property type="term" value="P:galactose metabolic process"/>
    <property type="evidence" value="ECO:0007669"/>
    <property type="project" value="UniProtKB-UniRule"/>
</dbReference>
<dbReference type="SUPFAM" id="SSF55060">
    <property type="entry name" value="GHMP Kinase, C-terminal domain"/>
    <property type="match status" value="1"/>
</dbReference>
<evidence type="ECO:0000256" key="9">
    <source>
        <dbReference type="ARBA" id="ARBA00023144"/>
    </source>
</evidence>
<dbReference type="Pfam" id="PF10509">
    <property type="entry name" value="GalKase_gal_bdg"/>
    <property type="match status" value="1"/>
</dbReference>
<keyword evidence="6 15" id="KW-0418">Kinase</keyword>
<keyword evidence="2" id="KW-0963">Cytoplasm</keyword>
<dbReference type="Pfam" id="PF08544">
    <property type="entry name" value="GHMP_kinases_C"/>
    <property type="match status" value="1"/>
</dbReference>
<sequence>MARAPRIKHYHAPGRVNLIGEHTDYNAGFVMPIAIAVGCDIRVGSIRKKEIRLTSRQFPGDLSYPIDSIAGMSKTGTWADYVLGVAQQILALGLELKPMHLAIDSSVPTGGGLSSSAALEVSGALALLGDNEVTKLELAQLCQRAEREFVGMPCGIMDQYASVFGEAHKAIMLDCRSNTHKLAPIPDGAEVVVVNSMVKHELGSSAYRDRVAECHQALSHFPGKTALRDVTLGELERAASKMEEIPLARARHVILEDLRVENFFAAAEDNDLPLMGKLMVESHRSLQHDYEVSCVELDSLVDTALTIDGVYGARMTGGGFGGCTVNLVDPKDVDRFENEIIARYQAQWNLTPAVYRFTPSAGARRVE</sequence>
<dbReference type="PROSITE" id="PS00106">
    <property type="entry name" value="GALACTOKINASE"/>
    <property type="match status" value="1"/>
</dbReference>
<feature type="domain" description="GHMP kinase C-terminal" evidence="13">
    <location>
        <begin position="264"/>
        <end position="344"/>
    </location>
</feature>
<dbReference type="InterPro" id="IPR014721">
    <property type="entry name" value="Ribsml_uS5_D2-typ_fold_subgr"/>
</dbReference>
<dbReference type="SUPFAM" id="SSF54211">
    <property type="entry name" value="Ribosomal protein S5 domain 2-like"/>
    <property type="match status" value="1"/>
</dbReference>
<dbReference type="PANTHER" id="PTHR10457:SF7">
    <property type="entry name" value="GALACTOKINASE-RELATED"/>
    <property type="match status" value="1"/>
</dbReference>